<dbReference type="EMBL" id="FMIA01000002">
    <property type="protein sequence ID" value="SCL52912.1"/>
    <property type="molecule type" value="Genomic_DNA"/>
</dbReference>
<dbReference type="Gene3D" id="3.60.40.10">
    <property type="entry name" value="PPM-type phosphatase domain"/>
    <property type="match status" value="1"/>
</dbReference>
<keyword evidence="2" id="KW-0175">Coiled coil</keyword>
<keyword evidence="1" id="KW-0378">Hydrolase</keyword>
<dbReference type="InterPro" id="IPR035965">
    <property type="entry name" value="PAS-like_dom_sf"/>
</dbReference>
<dbReference type="SMART" id="SM00331">
    <property type="entry name" value="PP2C_SIG"/>
    <property type="match status" value="1"/>
</dbReference>
<sequence>MVTLLAEPTLATGVFRSRLAGIAAYLRRFSAAAEAPHGASGAAEEAVWVRENPVDRQHLDGAPDGVAELDAAVPAGWFRALYETPLLLCVILDRQGRVLDGNHPAIEGAGLARADVLGREFADGGWWARDPHVCGNVRTWCRTALRTGTPVRTTTRYYLGDGEPRMADLALHPVRDDHGSVSHLVVTGLDITAVLTAERERDERVGAQAAAVRQVAEAREREFESARRAERRADERLNRLAVVALELLSAETLDDLTRIVVDSAMPVLGGDGGALIVADGERLRLAVSERLGEQVAVTYDDLPFDSPLPGAYTARTGLPLLLPDRTAGLEFTPAMAEVYDLTGRDAWAFLPLRVGTRLLGALAVSWPDERVFAPDEITMLEAVAAQCAQALDRIQHLRAQRESALARQRLSEALQRSLLTQPPTSGLLDIAVRYQPAAHEAHVGGDWYDAFETANGATVLVVGDVTGHDRVAVAAMGQLRNLLRGLAHDSDDHPATLLTRLDRAMKGLQVGALATAVLVRLEAGRPGTPTQLLYWSNAGHPPPLLRHPDGTVQVLHSHDLLLGVNPAAPRHDSSLELHAGSTLVLYSDGLIERRTGVLDEGITELSEVLRQVGDTSAEKVCDLLLGVAPADHSDDIALLVMRCG</sequence>
<evidence type="ECO:0000256" key="2">
    <source>
        <dbReference type="SAM" id="Coils"/>
    </source>
</evidence>
<dbReference type="InterPro" id="IPR000700">
    <property type="entry name" value="PAS-assoc_C"/>
</dbReference>
<dbReference type="PROSITE" id="PS50113">
    <property type="entry name" value="PAC"/>
    <property type="match status" value="1"/>
</dbReference>
<dbReference type="InterPro" id="IPR029016">
    <property type="entry name" value="GAF-like_dom_sf"/>
</dbReference>
<evidence type="ECO:0000313" key="5">
    <source>
        <dbReference type="Proteomes" id="UP000198937"/>
    </source>
</evidence>
<proteinExistence type="predicted"/>
<dbReference type="Pfam" id="PF07228">
    <property type="entry name" value="SpoIIE"/>
    <property type="match status" value="1"/>
</dbReference>
<dbReference type="Gene3D" id="3.30.450.40">
    <property type="match status" value="1"/>
</dbReference>
<accession>A0A1C6UG02</accession>
<dbReference type="Pfam" id="PF13185">
    <property type="entry name" value="GAF_2"/>
    <property type="match status" value="1"/>
</dbReference>
<dbReference type="Pfam" id="PF08448">
    <property type="entry name" value="PAS_4"/>
    <property type="match status" value="1"/>
</dbReference>
<dbReference type="CDD" id="cd00130">
    <property type="entry name" value="PAS"/>
    <property type="match status" value="1"/>
</dbReference>
<dbReference type="InterPro" id="IPR003018">
    <property type="entry name" value="GAF"/>
</dbReference>
<dbReference type="AlphaFoldDB" id="A0A1C6UG02"/>
<dbReference type="OrthoDB" id="118142at2"/>
<dbReference type="GO" id="GO:0016791">
    <property type="term" value="F:phosphatase activity"/>
    <property type="evidence" value="ECO:0007669"/>
    <property type="project" value="TreeGrafter"/>
</dbReference>
<protein>
    <submittedName>
        <fullName evidence="4">PAS domain S-box-containing protein</fullName>
    </submittedName>
</protein>
<dbReference type="InterPro" id="IPR052016">
    <property type="entry name" value="Bact_Sigma-Reg"/>
</dbReference>
<dbReference type="InterPro" id="IPR036457">
    <property type="entry name" value="PPM-type-like_dom_sf"/>
</dbReference>
<dbReference type="SMART" id="SM00065">
    <property type="entry name" value="GAF"/>
    <property type="match status" value="1"/>
</dbReference>
<organism evidence="4 5">
    <name type="scientific">Micromonospora yangpuensis</name>
    <dbReference type="NCBI Taxonomy" id="683228"/>
    <lineage>
        <taxon>Bacteria</taxon>
        <taxon>Bacillati</taxon>
        <taxon>Actinomycetota</taxon>
        <taxon>Actinomycetes</taxon>
        <taxon>Micromonosporales</taxon>
        <taxon>Micromonosporaceae</taxon>
        <taxon>Micromonospora</taxon>
    </lineage>
</organism>
<name>A0A1C6UG02_9ACTN</name>
<dbReference type="NCBIfam" id="TIGR00229">
    <property type="entry name" value="sensory_box"/>
    <property type="match status" value="1"/>
</dbReference>
<dbReference type="PANTHER" id="PTHR43156">
    <property type="entry name" value="STAGE II SPORULATION PROTEIN E-RELATED"/>
    <property type="match status" value="1"/>
</dbReference>
<evidence type="ECO:0000259" key="3">
    <source>
        <dbReference type="PROSITE" id="PS50113"/>
    </source>
</evidence>
<feature type="domain" description="PAC" evidence="3">
    <location>
        <begin position="151"/>
        <end position="203"/>
    </location>
</feature>
<dbReference type="SUPFAM" id="SSF55785">
    <property type="entry name" value="PYP-like sensor domain (PAS domain)"/>
    <property type="match status" value="1"/>
</dbReference>
<dbReference type="SUPFAM" id="SSF55781">
    <property type="entry name" value="GAF domain-like"/>
    <property type="match status" value="1"/>
</dbReference>
<dbReference type="PANTHER" id="PTHR43156:SF2">
    <property type="entry name" value="STAGE II SPORULATION PROTEIN E"/>
    <property type="match status" value="1"/>
</dbReference>
<dbReference type="InterPro" id="IPR013656">
    <property type="entry name" value="PAS_4"/>
</dbReference>
<dbReference type="SUPFAM" id="SSF81606">
    <property type="entry name" value="PP2C-like"/>
    <property type="match status" value="1"/>
</dbReference>
<dbReference type="InterPro" id="IPR000014">
    <property type="entry name" value="PAS"/>
</dbReference>
<reference evidence="4 5" key="1">
    <citation type="submission" date="2016-06" db="EMBL/GenBank/DDBJ databases">
        <authorList>
            <person name="Kjaerup R.B."/>
            <person name="Dalgaard T.S."/>
            <person name="Juul-Madsen H.R."/>
        </authorList>
    </citation>
    <scope>NUCLEOTIDE SEQUENCE [LARGE SCALE GENOMIC DNA]</scope>
    <source>
        <strain evidence="4 5">DSM 45577</strain>
    </source>
</reference>
<dbReference type="Proteomes" id="UP000198937">
    <property type="component" value="Unassembled WGS sequence"/>
</dbReference>
<dbReference type="InterPro" id="IPR001932">
    <property type="entry name" value="PPM-type_phosphatase-like_dom"/>
</dbReference>
<keyword evidence="5" id="KW-1185">Reference proteome</keyword>
<evidence type="ECO:0000313" key="4">
    <source>
        <dbReference type="EMBL" id="SCL52912.1"/>
    </source>
</evidence>
<evidence type="ECO:0000256" key="1">
    <source>
        <dbReference type="ARBA" id="ARBA00022801"/>
    </source>
</evidence>
<dbReference type="Gene3D" id="3.30.450.20">
    <property type="entry name" value="PAS domain"/>
    <property type="match status" value="1"/>
</dbReference>
<dbReference type="STRING" id="683228.GA0070617_2213"/>
<feature type="coiled-coil region" evidence="2">
    <location>
        <begin position="380"/>
        <end position="407"/>
    </location>
</feature>
<gene>
    <name evidence="4" type="ORF">GA0070617_2213</name>
</gene>